<dbReference type="InterPro" id="IPR028082">
    <property type="entry name" value="Peripla_BP_I"/>
</dbReference>
<dbReference type="GO" id="GO:0030288">
    <property type="term" value="C:outer membrane-bounded periplasmic space"/>
    <property type="evidence" value="ECO:0007669"/>
    <property type="project" value="TreeGrafter"/>
</dbReference>
<dbReference type="Proteomes" id="UP000578112">
    <property type="component" value="Unassembled WGS sequence"/>
</dbReference>
<evidence type="ECO:0000256" key="3">
    <source>
        <dbReference type="SAM" id="SignalP"/>
    </source>
</evidence>
<feature type="domain" description="Periplasmic binding protein" evidence="4">
    <location>
        <begin position="39"/>
        <end position="301"/>
    </location>
</feature>
<keyword evidence="2 3" id="KW-0732">Signal</keyword>
<dbReference type="InterPro" id="IPR025997">
    <property type="entry name" value="SBP_2_dom"/>
</dbReference>
<accession>A0A7W7HXW7</accession>
<dbReference type="InterPro" id="IPR050555">
    <property type="entry name" value="Bact_Solute-Bind_Prot2"/>
</dbReference>
<dbReference type="PANTHER" id="PTHR30036:SF1">
    <property type="entry name" value="D-XYLOSE-BINDING PERIPLASMIC PROTEIN"/>
    <property type="match status" value="1"/>
</dbReference>
<dbReference type="Gene3D" id="3.40.50.2300">
    <property type="match status" value="2"/>
</dbReference>
<dbReference type="EMBL" id="JACHNH010000001">
    <property type="protein sequence ID" value="MBB4762708.1"/>
    <property type="molecule type" value="Genomic_DNA"/>
</dbReference>
<dbReference type="AlphaFoldDB" id="A0A7W7HXW7"/>
<evidence type="ECO:0000256" key="2">
    <source>
        <dbReference type="ARBA" id="ARBA00022729"/>
    </source>
</evidence>
<dbReference type="GO" id="GO:0030246">
    <property type="term" value="F:carbohydrate binding"/>
    <property type="evidence" value="ECO:0007669"/>
    <property type="project" value="TreeGrafter"/>
</dbReference>
<comment type="subcellular location">
    <subcellularLocation>
        <location evidence="1">Cell envelope</location>
    </subcellularLocation>
</comment>
<dbReference type="Pfam" id="PF13407">
    <property type="entry name" value="Peripla_BP_4"/>
    <property type="match status" value="1"/>
</dbReference>
<sequence>MRRKLVAVATAGLLTLGGLAGCDDDDAATASGGVGKVGVILPDTTTSQRWGSDDPKLLKAAFEAADVPVDIRNAQGDVANFAKIADEMIAGGAKVLMIVSLDSVSGRAVLEKAKAAGVKTIDYDRLTLNGGADYHVSFDNVEVGRLQGQGLVKCLKAKGVQNPRIVYLNGAPTDNNATLFREGYDEILQAKYDEGTYLKGPEQSVPRWNNDDGRFIFEQMWSQTEGKIDGVLAANDGLGNAAITVLKRERVNGTIPVTGQDAETQGLQNILAGDQCMTVYKPIKKEADAAAKLAISLFRGERATDADSRVKDPESGGYVDAVLLKPTAIFKKDVGKVIADGFVSRRTVCTGAYAAFCTANGIA</sequence>
<evidence type="ECO:0000259" key="4">
    <source>
        <dbReference type="Pfam" id="PF13407"/>
    </source>
</evidence>
<feature type="chain" id="PRO_5038642942" evidence="3">
    <location>
        <begin position="21"/>
        <end position="363"/>
    </location>
</feature>
<proteinExistence type="predicted"/>
<evidence type="ECO:0000313" key="5">
    <source>
        <dbReference type="EMBL" id="MBB4762708.1"/>
    </source>
</evidence>
<dbReference type="SUPFAM" id="SSF53822">
    <property type="entry name" value="Periplasmic binding protein-like I"/>
    <property type="match status" value="1"/>
</dbReference>
<protein>
    <submittedName>
        <fullName evidence="5">D-xylose transport system substrate-binding protein</fullName>
    </submittedName>
</protein>
<evidence type="ECO:0000256" key="1">
    <source>
        <dbReference type="ARBA" id="ARBA00004196"/>
    </source>
</evidence>
<dbReference type="PANTHER" id="PTHR30036">
    <property type="entry name" value="D-XYLOSE-BINDING PERIPLASMIC PROTEIN"/>
    <property type="match status" value="1"/>
</dbReference>
<name>A0A7W7HXW7_9ACTN</name>
<feature type="signal peptide" evidence="3">
    <location>
        <begin position="1"/>
        <end position="20"/>
    </location>
</feature>
<keyword evidence="6" id="KW-1185">Reference proteome</keyword>
<dbReference type="PROSITE" id="PS51257">
    <property type="entry name" value="PROKAR_LIPOPROTEIN"/>
    <property type="match status" value="1"/>
</dbReference>
<organism evidence="5 6">
    <name type="scientific">Actinoplanes digitatis</name>
    <dbReference type="NCBI Taxonomy" id="1868"/>
    <lineage>
        <taxon>Bacteria</taxon>
        <taxon>Bacillati</taxon>
        <taxon>Actinomycetota</taxon>
        <taxon>Actinomycetes</taxon>
        <taxon>Micromonosporales</taxon>
        <taxon>Micromonosporaceae</taxon>
        <taxon>Actinoplanes</taxon>
    </lineage>
</organism>
<evidence type="ECO:0000313" key="6">
    <source>
        <dbReference type="Proteomes" id="UP000578112"/>
    </source>
</evidence>
<gene>
    <name evidence="5" type="ORF">BJ971_003264</name>
</gene>
<dbReference type="RefSeq" id="WP_184993997.1">
    <property type="nucleotide sequence ID" value="NZ_BOMK01000006.1"/>
</dbReference>
<comment type="caution">
    <text evidence="5">The sequence shown here is derived from an EMBL/GenBank/DDBJ whole genome shotgun (WGS) entry which is preliminary data.</text>
</comment>
<reference evidence="5 6" key="1">
    <citation type="submission" date="2020-08" db="EMBL/GenBank/DDBJ databases">
        <title>Sequencing the genomes of 1000 actinobacteria strains.</title>
        <authorList>
            <person name="Klenk H.-P."/>
        </authorList>
    </citation>
    <scope>NUCLEOTIDE SEQUENCE [LARGE SCALE GENOMIC DNA]</scope>
    <source>
        <strain evidence="5 6">DSM 43149</strain>
    </source>
</reference>